<name>A0A0D2P1G6_HYPSF</name>
<keyword evidence="2" id="KW-0812">Transmembrane</keyword>
<feature type="transmembrane region" description="Helical" evidence="2">
    <location>
        <begin position="26"/>
        <end position="48"/>
    </location>
</feature>
<dbReference type="STRING" id="945553.A0A0D2P1G6"/>
<evidence type="ECO:0000256" key="2">
    <source>
        <dbReference type="SAM" id="Phobius"/>
    </source>
</evidence>
<evidence type="ECO:0000256" key="1">
    <source>
        <dbReference type="SAM" id="MobiDB-lite"/>
    </source>
</evidence>
<proteinExistence type="predicted"/>
<feature type="transmembrane region" description="Helical" evidence="2">
    <location>
        <begin position="185"/>
        <end position="204"/>
    </location>
</feature>
<feature type="transmembrane region" description="Helical" evidence="2">
    <location>
        <begin position="256"/>
        <end position="274"/>
    </location>
</feature>
<evidence type="ECO:0000313" key="4">
    <source>
        <dbReference type="Proteomes" id="UP000054270"/>
    </source>
</evidence>
<protein>
    <submittedName>
        <fullName evidence="3">Uncharacterized protein</fullName>
    </submittedName>
</protein>
<dbReference type="OrthoDB" id="3044696at2759"/>
<keyword evidence="2" id="KW-0472">Membrane</keyword>
<keyword evidence="2" id="KW-1133">Transmembrane helix</keyword>
<dbReference type="Proteomes" id="UP000054270">
    <property type="component" value="Unassembled WGS sequence"/>
</dbReference>
<feature type="region of interest" description="Disordered" evidence="1">
    <location>
        <begin position="299"/>
        <end position="344"/>
    </location>
</feature>
<feature type="compositionally biased region" description="Polar residues" evidence="1">
    <location>
        <begin position="316"/>
        <end position="329"/>
    </location>
</feature>
<accession>A0A0D2P1G6</accession>
<sequence length="358" mass="39969">MAFIFNTTIPLNELPTPLILLPPHEVHSVLLSTYIHLGTFSILVWDVINNLRNDWRLVSSSKQGIPTSVYFTTRISLLAYAVGRALLLTHPIKDCAKFQDALNWFLIVFVASTALLFYIRVCALYAMKKAVIGFFGIFWLATVAMAGTYSKTFSAENIRTTEYCLERPAGDLLGPALVVQLANELFLYLVVAYKVYALLVANLLSRSAVGSCSWNTTLFAVTRFAVLEPHLYCLCIVATKAFLVCAAYAFHPPVDAMFIIVHLILTNVWSGRMYRALQPTARPVRELPMISQAEFEMRFGRSPQPPPSQHPGGEQTGSPDFTSTQNSSVRVADEHNADANELKRTSTSIYSIRRDCKM</sequence>
<organism evidence="3 4">
    <name type="scientific">Hypholoma sublateritium (strain FD-334 SS-4)</name>
    <dbReference type="NCBI Taxonomy" id="945553"/>
    <lineage>
        <taxon>Eukaryota</taxon>
        <taxon>Fungi</taxon>
        <taxon>Dikarya</taxon>
        <taxon>Basidiomycota</taxon>
        <taxon>Agaricomycotina</taxon>
        <taxon>Agaricomycetes</taxon>
        <taxon>Agaricomycetidae</taxon>
        <taxon>Agaricales</taxon>
        <taxon>Agaricineae</taxon>
        <taxon>Strophariaceae</taxon>
        <taxon>Hypholoma</taxon>
    </lineage>
</organism>
<reference evidence="4" key="1">
    <citation type="submission" date="2014-04" db="EMBL/GenBank/DDBJ databases">
        <title>Evolutionary Origins and Diversification of the Mycorrhizal Mutualists.</title>
        <authorList>
            <consortium name="DOE Joint Genome Institute"/>
            <consortium name="Mycorrhizal Genomics Consortium"/>
            <person name="Kohler A."/>
            <person name="Kuo A."/>
            <person name="Nagy L.G."/>
            <person name="Floudas D."/>
            <person name="Copeland A."/>
            <person name="Barry K.W."/>
            <person name="Cichocki N."/>
            <person name="Veneault-Fourrey C."/>
            <person name="LaButti K."/>
            <person name="Lindquist E.A."/>
            <person name="Lipzen A."/>
            <person name="Lundell T."/>
            <person name="Morin E."/>
            <person name="Murat C."/>
            <person name="Riley R."/>
            <person name="Ohm R."/>
            <person name="Sun H."/>
            <person name="Tunlid A."/>
            <person name="Henrissat B."/>
            <person name="Grigoriev I.V."/>
            <person name="Hibbett D.S."/>
            <person name="Martin F."/>
        </authorList>
    </citation>
    <scope>NUCLEOTIDE SEQUENCE [LARGE SCALE GENOMIC DNA]</scope>
    <source>
        <strain evidence="4">FD-334 SS-4</strain>
    </source>
</reference>
<keyword evidence="4" id="KW-1185">Reference proteome</keyword>
<evidence type="ECO:0000313" key="3">
    <source>
        <dbReference type="EMBL" id="KJA22561.1"/>
    </source>
</evidence>
<gene>
    <name evidence="3" type="ORF">HYPSUDRAFT_202125</name>
</gene>
<feature type="transmembrane region" description="Helical" evidence="2">
    <location>
        <begin position="69"/>
        <end position="89"/>
    </location>
</feature>
<feature type="transmembrane region" description="Helical" evidence="2">
    <location>
        <begin position="101"/>
        <end position="119"/>
    </location>
</feature>
<dbReference type="AlphaFoldDB" id="A0A0D2P1G6"/>
<feature type="compositionally biased region" description="Basic and acidic residues" evidence="1">
    <location>
        <begin position="331"/>
        <end position="344"/>
    </location>
</feature>
<feature type="transmembrane region" description="Helical" evidence="2">
    <location>
        <begin position="231"/>
        <end position="250"/>
    </location>
</feature>
<feature type="transmembrane region" description="Helical" evidence="2">
    <location>
        <begin position="131"/>
        <end position="149"/>
    </location>
</feature>
<dbReference type="EMBL" id="KN817549">
    <property type="protein sequence ID" value="KJA22561.1"/>
    <property type="molecule type" value="Genomic_DNA"/>
</dbReference>